<evidence type="ECO:0000313" key="2">
    <source>
        <dbReference type="Proteomes" id="UP001603857"/>
    </source>
</evidence>
<evidence type="ECO:0000313" key="1">
    <source>
        <dbReference type="EMBL" id="KAL2330124.1"/>
    </source>
</evidence>
<comment type="caution">
    <text evidence="1">The sequence shown here is derived from an EMBL/GenBank/DDBJ whole genome shotgun (WGS) entry which is preliminary data.</text>
</comment>
<dbReference type="Proteomes" id="UP001603857">
    <property type="component" value="Unassembled WGS sequence"/>
</dbReference>
<dbReference type="EMBL" id="JBGMDY010000006">
    <property type="protein sequence ID" value="KAL2330124.1"/>
    <property type="molecule type" value="Genomic_DNA"/>
</dbReference>
<gene>
    <name evidence="1" type="ORF">Fmac_017705</name>
</gene>
<organism evidence="1 2">
    <name type="scientific">Flemingia macrophylla</name>
    <dbReference type="NCBI Taxonomy" id="520843"/>
    <lineage>
        <taxon>Eukaryota</taxon>
        <taxon>Viridiplantae</taxon>
        <taxon>Streptophyta</taxon>
        <taxon>Embryophyta</taxon>
        <taxon>Tracheophyta</taxon>
        <taxon>Spermatophyta</taxon>
        <taxon>Magnoliopsida</taxon>
        <taxon>eudicotyledons</taxon>
        <taxon>Gunneridae</taxon>
        <taxon>Pentapetalae</taxon>
        <taxon>rosids</taxon>
        <taxon>fabids</taxon>
        <taxon>Fabales</taxon>
        <taxon>Fabaceae</taxon>
        <taxon>Papilionoideae</taxon>
        <taxon>50 kb inversion clade</taxon>
        <taxon>NPAAA clade</taxon>
        <taxon>indigoferoid/millettioid clade</taxon>
        <taxon>Phaseoleae</taxon>
        <taxon>Flemingia</taxon>
    </lineage>
</organism>
<dbReference type="Gene3D" id="1.20.58.340">
    <property type="entry name" value="Magnesium transport protein CorA, transmembrane region"/>
    <property type="match status" value="1"/>
</dbReference>
<accession>A0ABD1M2U9</accession>
<reference evidence="1 2" key="1">
    <citation type="submission" date="2024-08" db="EMBL/GenBank/DDBJ databases">
        <title>Insights into the chromosomal genome structure of Flemingia macrophylla.</title>
        <authorList>
            <person name="Ding Y."/>
            <person name="Zhao Y."/>
            <person name="Bi W."/>
            <person name="Wu M."/>
            <person name="Zhao G."/>
            <person name="Gong Y."/>
            <person name="Li W."/>
            <person name="Zhang P."/>
        </authorList>
    </citation>
    <scope>NUCLEOTIDE SEQUENCE [LARGE SCALE GENOMIC DNA]</scope>
    <source>
        <strain evidence="1">DYQJB</strain>
        <tissue evidence="1">Leaf</tissue>
    </source>
</reference>
<sequence>MIHRFLSEFPFEICALEVLEAICSLLDARTREFETPGYVALDELTSKAYDSFLPILTFTAHYLNWKNTKSTCIDKNDKGYKRALENGSNPTSINWRFYER</sequence>
<proteinExistence type="predicted"/>
<name>A0ABD1M2U9_9FABA</name>
<keyword evidence="2" id="KW-1185">Reference proteome</keyword>
<dbReference type="AlphaFoldDB" id="A0ABD1M2U9"/>
<protein>
    <submittedName>
        <fullName evidence="1">Uncharacterized protein</fullName>
    </submittedName>
</protein>